<evidence type="ECO:0000259" key="1">
    <source>
        <dbReference type="Pfam" id="PF18480"/>
    </source>
</evidence>
<protein>
    <recommendedName>
        <fullName evidence="1">DUF5615 domain-containing protein</fullName>
    </recommendedName>
</protein>
<accession>A0A382KLH6</accession>
<sequence>MRTLASELGSHIDASSSVPRIYVDANVPAGVVGYMRRKLGWDVFFVMEHEDLRRAADEAHYQMSRQLHRILITMDRDFLDERRFPIAESGGVIVVHAPNERGLNRVMTRLHKKLFLSEPLRRLPPLVGRKLDLHPDSHFDGHCESSHSG</sequence>
<feature type="domain" description="DUF5615" evidence="1">
    <location>
        <begin position="20"/>
        <end position="111"/>
    </location>
</feature>
<name>A0A382KLH6_9ZZZZ</name>
<organism evidence="2">
    <name type="scientific">marine metagenome</name>
    <dbReference type="NCBI Taxonomy" id="408172"/>
    <lineage>
        <taxon>unclassified sequences</taxon>
        <taxon>metagenomes</taxon>
        <taxon>ecological metagenomes</taxon>
    </lineage>
</organism>
<dbReference type="Pfam" id="PF18480">
    <property type="entry name" value="DUF5615"/>
    <property type="match status" value="1"/>
</dbReference>
<proteinExistence type="predicted"/>
<reference evidence="2" key="1">
    <citation type="submission" date="2018-05" db="EMBL/GenBank/DDBJ databases">
        <authorList>
            <person name="Lanie J.A."/>
            <person name="Ng W.-L."/>
            <person name="Kazmierczak K.M."/>
            <person name="Andrzejewski T.M."/>
            <person name="Davidsen T.M."/>
            <person name="Wayne K.J."/>
            <person name="Tettelin H."/>
            <person name="Glass J.I."/>
            <person name="Rusch D."/>
            <person name="Podicherti R."/>
            <person name="Tsui H.-C.T."/>
            <person name="Winkler M.E."/>
        </authorList>
    </citation>
    <scope>NUCLEOTIDE SEQUENCE</scope>
</reference>
<dbReference type="EMBL" id="UINC01080861">
    <property type="protein sequence ID" value="SVC24192.1"/>
    <property type="molecule type" value="Genomic_DNA"/>
</dbReference>
<dbReference type="AlphaFoldDB" id="A0A382KLH6"/>
<dbReference type="InterPro" id="IPR041049">
    <property type="entry name" value="DUF5615"/>
</dbReference>
<evidence type="ECO:0000313" key="2">
    <source>
        <dbReference type="EMBL" id="SVC24192.1"/>
    </source>
</evidence>
<gene>
    <name evidence="2" type="ORF">METZ01_LOCUS277046</name>
</gene>